<feature type="active site" description="Glycyl thioester intermediate" evidence="5">
    <location>
        <position position="950"/>
    </location>
</feature>
<feature type="repeat" description="RCC1" evidence="6">
    <location>
        <begin position="2068"/>
        <end position="2120"/>
    </location>
</feature>
<dbReference type="Proteomes" id="UP000579812">
    <property type="component" value="Unassembled WGS sequence"/>
</dbReference>
<dbReference type="Gene3D" id="3.30.2410.10">
    <property type="entry name" value="Hect, E3 ligase catalytic domain"/>
    <property type="match status" value="3"/>
</dbReference>
<feature type="repeat" description="RCC1" evidence="6">
    <location>
        <begin position="190"/>
        <end position="241"/>
    </location>
</feature>
<evidence type="ECO:0000259" key="9">
    <source>
        <dbReference type="PROSITE" id="PS51034"/>
    </source>
</evidence>
<feature type="repeat" description="RCC1" evidence="6">
    <location>
        <begin position="2121"/>
        <end position="2172"/>
    </location>
</feature>
<feature type="active site" description="Glycyl thioester intermediate" evidence="5">
    <location>
        <position position="2897"/>
    </location>
</feature>
<dbReference type="InterPro" id="IPR042235">
    <property type="entry name" value="ZP-C_dom"/>
</dbReference>
<name>A0A7J6DGM8_9TELE</name>
<feature type="repeat" description="RCC1" evidence="6">
    <location>
        <begin position="1107"/>
        <end position="1159"/>
    </location>
</feature>
<dbReference type="InterPro" id="IPR035983">
    <property type="entry name" value="Hect_E3_ubiquitin_ligase"/>
</dbReference>
<evidence type="ECO:0000256" key="1">
    <source>
        <dbReference type="ARBA" id="ARBA00022679"/>
    </source>
</evidence>
<feature type="repeat" description="RCC1" evidence="6">
    <location>
        <begin position="2226"/>
        <end position="2281"/>
    </location>
</feature>
<evidence type="ECO:0008006" key="12">
    <source>
        <dbReference type="Google" id="ProtNLM"/>
    </source>
</evidence>
<feature type="compositionally biased region" description="Acidic residues" evidence="7">
    <location>
        <begin position="3350"/>
        <end position="3362"/>
    </location>
</feature>
<dbReference type="PROSITE" id="PS50237">
    <property type="entry name" value="HECT"/>
    <property type="match status" value="3"/>
</dbReference>
<dbReference type="InterPro" id="IPR055355">
    <property type="entry name" value="ZP-C"/>
</dbReference>
<keyword evidence="4" id="KW-1015">Disulfide bond</keyword>
<sequence length="3362" mass="378649">MLCFWGAQVREGFELVKPDQVKHGKCGIRSVCPKTAVQDMSAGRSFAGFIRDGKVSVLRLRSKDSDHDGKLKELQLKNNKIRLIVCGGDGAVLLSYGGNVLIMDKSTVCRPLIGLENRQVIQIACGDHHSMALTNDGQVFVWGENSHGQLGLRKDHPGSPSAQHVQSLSGIPLAQISAGGDHSFVLSLSGVVFGWGRNSAGQLGLGDTTDRHVPTMVNSLNRKKTVSISCGGEHTATLSKGGTVFTFGSGGSGQLGHKLFRDEHHPRVVAELWGSEVSQVTCGRYHTLVSITSSKLIYSFGCWIQGKLGNGKRIKKSVPYPVDLSTKYNHEYTIKKLVAGENHSFALFFKELGNESAKSKPIPRRGVVTLNESMIDRWVSERDSWLAIKREITKVFSSAACLNGSFLKASHDEQDFELAEKAFSKLSGNEKVISKVVTVVEQMLRSLNPNPVGEESLRLYILLPELIRRLQKQQRTELTEALASKILQLDPAIQRVLEKYWSKLPDDWLKSLVKLFRKASAELIGQISRGEINQEDIQHLEKFLKILQIIYQVCCSANRDIPNRDFIIHEINDLLDTLQATLEYLEECIDVCDIVLKMHYIRTIKILFKFPFAADTASKWRMFHYLRDERIQRVSDLFILMDSTNMLRINRESLLTDTLEYLRQNIYSFSHRLKVAFIGENGRDMRGLSAEFFSLLSQSLLKWEKKVLEVHESSLVWFNPDNMQDDFYYLGVICGMALYNCHYINIDFPLALFKKLLQQSPTLNDLEELSPVEARSLKSLLEEDEDEVVDTLFLDFTVRGQELIPNGNQIPVTKVNRQKYVDLYVDFVFNKSVKSQFEHFSEGFFKGCPLDVWSMFHPEELQELLHGSPKYEWKELQQCASYEKCSASDELIKNFWTVFFELSEENKRKFLIFLYGTDRVPVGGFSKRSLKIELRDCPDAEDRLPEAQTCFGRLILPKYSDINTLRDKLIHAISFCKVREGLGLVKPDQVKHGKCGIRSVCPKSNVQDMSAGRSFAGFIRDGKVSVLRLRSEDSDDHLESQELNDETDDKIRLIVCGGDGAVLLSDSGKVLIMDKSTVCRSLKGLDNRQVIQIACGDHHSMALTNDGQVFVWGENSHGQLGLRKDHPGSPSAQHVQSLSGIPLAQISAGGDHSFVLSLSGVVFGWGKNSAGQLGLGDTTDRHVPTIINRLQLKKTVSISCGGEHTATLSKGGTVFTFGSGGSGQLGHNSFRDEHHPRVVAELWGSEVSQVTCGRHHTLVSITSSKLIYSFGCGTQGQLGNGEMIMQSVPFPVDLPTECNHEYTIEKIIAGENHSFALFFKELESKAKSNPSRGGLTLNDRMIDRWLSGTDSWATIKQEINTVFSSAASLNGSFLKTSCDDHFQTSAEHCGLDFDLVKTSFAKLSENKSLISEVVKVVQQTLLPSLNPNPTGVEALRVYLLLPELIRHLKKQKTELTEALASKIHELNPDSHKVLEKYWSKLPDDWLKSLVRLFRKPSAELIGQISCGEMGYDLTKRLKKFLKVLSMIYQVCCSANRDIPNRGFIIHEINDLLDTLLATLKKLLLPFLCFAFPDDWEDTVKSKDYCFESINILVKFPFVADTVSKQRMFSYLQGQLLESFPDPDRIILNGNMLHINRESVLTDTLKYLRQKTHSFCYPLQVAFIGENGVDLMGLSAEFFSLLSQSLLKWEKKVLEVHESSLVWFNPDGMQANRDFYYLGKLLQQSPTLNDLEELSPVEARTLKSLLEEDEDEVVDMLGFEFMVKGKKLIPNGDQIRVTKANRQKYVDLYVDFIFNKSVKKQFEHFSRGFFKGCPLDVWSMFHPEELQELLHGSPKYEWKELQQCASYEKCSASDELIKNFWTVFFELSEENKRKFLIFLYGTDRVPVGGFSQRSLKIELRDCPDAEDRLPEAQTCFGRLILPKYSDINTLRDKLIHAINFCKVREGLGLVKPDQVKHGKCGIRSVCPKSNVQDMSAVRSFAGFIRDGRVSVLRLRSEDRNDGKLMQLQLKNKIRLIVCGGDGAVLLSDSGNVLIMDKSTVCRSLKGLDSRPVNQIACGDHHSMALTNDGQVFVWGENSHGQLGLRKDHPGSPSAQHVQSLSGIPLAQISAGGDHSFVLSLSGVVFGWGRNSAGQLGLGDTTDRHVPTVVNSLNWKKTVSISCGEEHTATLSKGGTVFTFGSGGSGQLGHNSFRDEHHPRVVAELWGSEVSQVTCGRHHTLVSITSSKLIYSFGCGTQGQLGNGEMIMQSVPFPVDLPTECNHEYTIEKIIAGENHSFALFFKELESKAKSNPSRGGLTLNDRMIDRWLSGTDSLATVKQEINTVFSSAASLNGSFLKMSCDEHYQTSEEHCGLDFDLVKTSFAKLSENKSLRSEVVTVVEQMLRSLNPNPTGVESLRVYLLLPELIRRLRKQQRTELTEALASKILQLDPDALKVLEKYWSKLPDDWLKSLVRLFRKPSAELIGQISCGEMGYDLTKRLKKFLKVLSMIYQVCCSANRDIPNRGFIIHEINDLLDTLQATLEDPLLQLLQLLPSLRSVITDVCQDKLKLKDYYFGTINILVKFPFVADTVSKQRMFHYLRWQLFRLRANGNVLHINRESVWLDTLTYLRQKTHSFRNPLQVAFIGENGVDLMGLSAEFFSLLSQSLLKWEKKVLEVHESSLVWFNPDGMQANRDFYYLGVICGMALYNNHYINIDFPLALFKKLLQQSPTLNDLEELSPVEARSLKSLLEEDEDEVVDMLFLDFTVKGKKLIPNGDQIQVTKVNRQKYVDLYVNFIFNKSVKKQFKHFSRGFFKGCPLDVWSMFHPEELQELLHGSPKYEWKELQQCASYEKCSASDELIKNFWTVFFELSEENKRKFLIFLYGTDRVPVGGFSQRSLKIELWDCPDAEDRLPEAQTCFGRLILPKYSDINTLSNKFIHAISFLDSFSLEPSEIDPEDEWDSVESLTLSADDYDSDLFMPQPKMHSEPAPPLNLPVSVRIPASELYKELFTPEKGGKPIPPQVKSILLPTVPSAKPANSVSGATKMVEVLCHLDRMFVRVLKSFCSSFGAWRYLKLGTCAVNKATATHYYFVYYLKGCGIKRQEDANRVIYTNMLQYKPAVTGLIVRELPFSMPIRCSYTKFHRSYQVGFKSKIVGGTVYRGLQTPAGLSIMAMDASWNLLADGQSFVLGKPICFEAKGPSSEAGKRLYVNSCFVTSSPSPQSMEKYSVVENYGCLVDSKNSILTKFHTSANKMTVRLCVAAFLFKNMVSLPQTKKTMFMHCELDFGPQIPTPSTKSCTYNAKTKKWTEIYGDSTVCNCCASTCPAPSVASDKTMITSESWNLKMGPETSSPRSPEESMPEFPLAGHDDFESLWESDDDDDDY</sequence>
<dbReference type="Pfam" id="PF23344">
    <property type="entry name" value="ZP-N"/>
    <property type="match status" value="1"/>
</dbReference>
<dbReference type="SMART" id="SM00119">
    <property type="entry name" value="HECTc"/>
    <property type="match status" value="3"/>
</dbReference>
<dbReference type="EMBL" id="JAAMOB010000001">
    <property type="protein sequence ID" value="KAF4118409.1"/>
    <property type="molecule type" value="Genomic_DNA"/>
</dbReference>
<reference evidence="10 11" key="1">
    <citation type="submission" date="2020-04" db="EMBL/GenBank/DDBJ databases">
        <title>Chromosome-level genome assembly of a cyprinid fish Onychostoma macrolepis by integration of Nanopore Sequencing, Bionano and Hi-C technology.</title>
        <authorList>
            <person name="Wang D."/>
        </authorList>
    </citation>
    <scope>NUCLEOTIDE SEQUENCE [LARGE SCALE GENOMIC DNA]</scope>
    <source>
        <strain evidence="10">SWU-2019</strain>
        <tissue evidence="10">Muscle</tissue>
    </source>
</reference>
<feature type="repeat" description="RCC1" evidence="6">
    <location>
        <begin position="1160"/>
        <end position="1211"/>
    </location>
</feature>
<dbReference type="SMART" id="SM00706">
    <property type="entry name" value="TECPR"/>
    <property type="match status" value="6"/>
</dbReference>
<dbReference type="PRINTS" id="PR00633">
    <property type="entry name" value="RCCNDNSATION"/>
</dbReference>
<accession>A0A7J6DGM8</accession>
<dbReference type="PANTHER" id="PTHR45622">
    <property type="entry name" value="UBIQUITIN-PROTEIN LIGASE E3A-RELATED"/>
    <property type="match status" value="1"/>
</dbReference>
<dbReference type="InterPro" id="IPR001507">
    <property type="entry name" value="ZP_dom"/>
</dbReference>
<evidence type="ECO:0000256" key="3">
    <source>
        <dbReference type="ARBA" id="ARBA00022786"/>
    </source>
</evidence>
<dbReference type="PROSITE" id="PS50012">
    <property type="entry name" value="RCC1_3"/>
    <property type="match status" value="12"/>
</dbReference>
<dbReference type="InterPro" id="IPR000569">
    <property type="entry name" value="HECT_dom"/>
</dbReference>
<evidence type="ECO:0000259" key="8">
    <source>
        <dbReference type="PROSITE" id="PS50237"/>
    </source>
</evidence>
<dbReference type="GO" id="GO:0061630">
    <property type="term" value="F:ubiquitin protein ligase activity"/>
    <property type="evidence" value="ECO:0007669"/>
    <property type="project" value="TreeGrafter"/>
</dbReference>
<dbReference type="Pfam" id="PF00632">
    <property type="entry name" value="HECT"/>
    <property type="match status" value="3"/>
</dbReference>
<dbReference type="InterPro" id="IPR058923">
    <property type="entry name" value="RCC1-like_dom"/>
</dbReference>
<keyword evidence="2" id="KW-0677">Repeat</keyword>
<feature type="domain" description="HECT" evidence="8">
    <location>
        <begin position="658"/>
        <end position="985"/>
    </location>
</feature>
<dbReference type="InterPro" id="IPR000408">
    <property type="entry name" value="Reg_chr_condens"/>
</dbReference>
<dbReference type="InterPro" id="IPR051709">
    <property type="entry name" value="Ub-ligase/GTPase-reg"/>
</dbReference>
<feature type="repeat" description="RCC1" evidence="6">
    <location>
        <begin position="137"/>
        <end position="189"/>
    </location>
</feature>
<evidence type="ECO:0000313" key="10">
    <source>
        <dbReference type="EMBL" id="KAF4118409.1"/>
    </source>
</evidence>
<dbReference type="PROSITE" id="PS51034">
    <property type="entry name" value="ZP_2"/>
    <property type="match status" value="1"/>
</dbReference>
<dbReference type="Gene3D" id="3.90.1750.10">
    <property type="entry name" value="Hect, E3 ligase catalytic domains"/>
    <property type="match status" value="3"/>
</dbReference>
<evidence type="ECO:0000256" key="7">
    <source>
        <dbReference type="SAM" id="MobiDB-lite"/>
    </source>
</evidence>
<dbReference type="GO" id="GO:0016567">
    <property type="term" value="P:protein ubiquitination"/>
    <property type="evidence" value="ECO:0007669"/>
    <property type="project" value="TreeGrafter"/>
</dbReference>
<comment type="caution">
    <text evidence="10">The sequence shown here is derived from an EMBL/GenBank/DDBJ whole genome shotgun (WGS) entry which is preliminary data.</text>
</comment>
<feature type="active site" description="Glycyl thioester intermediate" evidence="5">
    <location>
        <position position="1914"/>
    </location>
</feature>
<dbReference type="Pfam" id="PF00100">
    <property type="entry name" value="Zona_pellucida"/>
    <property type="match status" value="1"/>
</dbReference>
<evidence type="ECO:0000256" key="5">
    <source>
        <dbReference type="PROSITE-ProRule" id="PRU00104"/>
    </source>
</evidence>
<feature type="domain" description="HECT" evidence="8">
    <location>
        <begin position="2610"/>
        <end position="2929"/>
    </location>
</feature>
<dbReference type="SUPFAM" id="SSF56204">
    <property type="entry name" value="Hect, E3 ligase catalytic domain"/>
    <property type="match status" value="3"/>
</dbReference>
<dbReference type="Gene3D" id="2.130.10.30">
    <property type="entry name" value="Regulator of chromosome condensation 1/beta-lactamase-inhibitor protein II"/>
    <property type="match status" value="3"/>
</dbReference>
<feature type="repeat" description="RCC1" evidence="6">
    <location>
        <begin position="242"/>
        <end position="293"/>
    </location>
</feature>
<dbReference type="Pfam" id="PF25390">
    <property type="entry name" value="WD40_RLD"/>
    <property type="match status" value="3"/>
</dbReference>
<dbReference type="PROSITE" id="PS00626">
    <property type="entry name" value="RCC1_2"/>
    <property type="match status" value="9"/>
</dbReference>
<dbReference type="CDD" id="cd00078">
    <property type="entry name" value="HECTc"/>
    <property type="match status" value="1"/>
</dbReference>
<dbReference type="Gene3D" id="3.30.2160.10">
    <property type="entry name" value="Hect, E3 ligase catalytic domain"/>
    <property type="match status" value="3"/>
</dbReference>
<evidence type="ECO:0000256" key="2">
    <source>
        <dbReference type="ARBA" id="ARBA00022737"/>
    </source>
</evidence>
<dbReference type="SUPFAM" id="SSF50985">
    <property type="entry name" value="RCC1/BLIP-II"/>
    <property type="match status" value="3"/>
</dbReference>
<evidence type="ECO:0000313" key="11">
    <source>
        <dbReference type="Proteomes" id="UP000579812"/>
    </source>
</evidence>
<feature type="repeat" description="RCC1" evidence="6">
    <location>
        <begin position="2173"/>
        <end position="2224"/>
    </location>
</feature>
<organism evidence="10 11">
    <name type="scientific">Onychostoma macrolepis</name>
    <dbReference type="NCBI Taxonomy" id="369639"/>
    <lineage>
        <taxon>Eukaryota</taxon>
        <taxon>Metazoa</taxon>
        <taxon>Chordata</taxon>
        <taxon>Craniata</taxon>
        <taxon>Vertebrata</taxon>
        <taxon>Euteleostomi</taxon>
        <taxon>Actinopterygii</taxon>
        <taxon>Neopterygii</taxon>
        <taxon>Teleostei</taxon>
        <taxon>Ostariophysi</taxon>
        <taxon>Cypriniformes</taxon>
        <taxon>Cyprinidae</taxon>
        <taxon>Acrossocheilinae</taxon>
        <taxon>Onychostoma</taxon>
    </lineage>
</organism>
<dbReference type="InterPro" id="IPR009091">
    <property type="entry name" value="RCC1/BLIP-II"/>
</dbReference>
<dbReference type="SMART" id="SM00241">
    <property type="entry name" value="ZP"/>
    <property type="match status" value="1"/>
</dbReference>
<gene>
    <name evidence="10" type="ORF">G5714_000460</name>
</gene>
<feature type="repeat" description="RCC1" evidence="6">
    <location>
        <begin position="1265"/>
        <end position="1320"/>
    </location>
</feature>
<keyword evidence="11" id="KW-1185">Reference proteome</keyword>
<dbReference type="FunFam" id="3.30.2410.10:FF:000003">
    <property type="entry name" value="probable E3 ubiquitin-protein ligase HERC4 isoform X1"/>
    <property type="match status" value="2"/>
</dbReference>
<keyword evidence="1" id="KW-0808">Transferase</keyword>
<dbReference type="Gene3D" id="2.60.40.3210">
    <property type="entry name" value="Zona pellucida, ZP-N domain"/>
    <property type="match status" value="1"/>
</dbReference>
<dbReference type="InterPro" id="IPR055356">
    <property type="entry name" value="ZP-N"/>
</dbReference>
<keyword evidence="3 5" id="KW-0833">Ubl conjugation pathway</keyword>
<dbReference type="PANTHER" id="PTHR45622:SF73">
    <property type="entry name" value="E3 UBIQUITIN-PROTEIN LIGASE HERC4-LIKE ISOFORM X1-RELATED"/>
    <property type="match status" value="1"/>
</dbReference>
<protein>
    <recommendedName>
        <fullName evidence="12">E3 ubiquitin-protein ligase HERC3</fullName>
    </recommendedName>
</protein>
<feature type="region of interest" description="Disordered" evidence="7">
    <location>
        <begin position="3319"/>
        <end position="3362"/>
    </location>
</feature>
<feature type="repeat" description="RCC1" evidence="6">
    <location>
        <begin position="1212"/>
        <end position="1263"/>
    </location>
</feature>
<evidence type="ECO:0000256" key="6">
    <source>
        <dbReference type="PROSITE-ProRule" id="PRU00235"/>
    </source>
</evidence>
<dbReference type="Gene3D" id="2.60.40.4100">
    <property type="entry name" value="Zona pellucida, ZP-C domain"/>
    <property type="match status" value="1"/>
</dbReference>
<feature type="domain" description="HECT" evidence="8">
    <location>
        <begin position="1643"/>
        <end position="1949"/>
    </location>
</feature>
<evidence type="ECO:0000256" key="4">
    <source>
        <dbReference type="ARBA" id="ARBA00023157"/>
    </source>
</evidence>
<dbReference type="FunFam" id="2.60.40.4100:FF:000002">
    <property type="entry name" value="Zona pellucida sperm-binding protein 3"/>
    <property type="match status" value="1"/>
</dbReference>
<dbReference type="InterPro" id="IPR006624">
    <property type="entry name" value="Beta-propeller_rpt_TECPR"/>
</dbReference>
<dbReference type="GO" id="GO:0005737">
    <property type="term" value="C:cytoplasm"/>
    <property type="evidence" value="ECO:0007669"/>
    <property type="project" value="TreeGrafter"/>
</dbReference>
<proteinExistence type="predicted"/>
<feature type="repeat" description="RCC1" evidence="6">
    <location>
        <begin position="295"/>
        <end position="350"/>
    </location>
</feature>
<feature type="domain" description="ZP" evidence="9">
    <location>
        <begin position="3029"/>
        <end position="3284"/>
    </location>
</feature>
<dbReference type="GO" id="GO:0006511">
    <property type="term" value="P:ubiquitin-dependent protein catabolic process"/>
    <property type="evidence" value="ECO:0007669"/>
    <property type="project" value="TreeGrafter"/>
</dbReference>